<name>A0A6J6M618_9ZZZZ</name>
<dbReference type="InterPro" id="IPR001678">
    <property type="entry name" value="MeTrfase_RsmB-F_NOP2_dom"/>
</dbReference>
<dbReference type="GO" id="GO:0003723">
    <property type="term" value="F:RNA binding"/>
    <property type="evidence" value="ECO:0007669"/>
    <property type="project" value="UniProtKB-KW"/>
</dbReference>
<dbReference type="AlphaFoldDB" id="A0A6J6M618"/>
<dbReference type="InterPro" id="IPR035926">
    <property type="entry name" value="NusB-like_sf"/>
</dbReference>
<evidence type="ECO:0000256" key="1">
    <source>
        <dbReference type="ARBA" id="ARBA00022603"/>
    </source>
</evidence>
<dbReference type="InterPro" id="IPR049560">
    <property type="entry name" value="MeTrfase_RsmB-F_NOP2_cat"/>
</dbReference>
<keyword evidence="2" id="KW-0808">Transferase</keyword>
<dbReference type="SUPFAM" id="SSF53335">
    <property type="entry name" value="S-adenosyl-L-methionine-dependent methyltransferases"/>
    <property type="match status" value="1"/>
</dbReference>
<feature type="domain" description="SAM-dependent MTase RsmB/NOP-type" evidence="5">
    <location>
        <begin position="182"/>
        <end position="457"/>
    </location>
</feature>
<dbReference type="EMBL" id="CAEZWT010000032">
    <property type="protein sequence ID" value="CAB4669630.1"/>
    <property type="molecule type" value="Genomic_DNA"/>
</dbReference>
<evidence type="ECO:0000259" key="5">
    <source>
        <dbReference type="PROSITE" id="PS51686"/>
    </source>
</evidence>
<keyword evidence="4" id="KW-0694">RNA-binding</keyword>
<evidence type="ECO:0000256" key="2">
    <source>
        <dbReference type="ARBA" id="ARBA00022679"/>
    </source>
</evidence>
<dbReference type="GO" id="GO:0006355">
    <property type="term" value="P:regulation of DNA-templated transcription"/>
    <property type="evidence" value="ECO:0007669"/>
    <property type="project" value="InterPro"/>
</dbReference>
<dbReference type="Pfam" id="PF01189">
    <property type="entry name" value="Methyltr_RsmB-F"/>
    <property type="match status" value="1"/>
</dbReference>
<sequence>MVIVLSERPKSGAKSFRSPRPDAPRLLAYSVFSQVNREGAFANLTLPKALADSDLETRDKGFVTELVYGTLRMQGTYDWMISQVIDRPFEEVDESIIDVCRLGLHQLFNMRVPTHAAVSATVELARKVSGDSRASYINALLRKLSAQTLETWMHPVTLLKDPVERLAILHSHPEWIVSAYFDLLKNEELVEAALIANNVPASPTFVAWPGRSTQQDLIDIGGTPLQYSLYGTTSVDIPTNVELIRKRLAGVQDEGSQLVVQVFANAAADQRSWLDLCAGPGGKSALLSSLAQLSGKSFSANEISQSRADLVAQVVVDTELWVGDGRDFAAHGKKFGAILVDVPCTGIGALRRRPEVRWRRTPKDLAELSNLQGELLHAAVDICEIGGLIAYVTCSPHLAETKVQIASALRRDSRIEQVSVLPFLPEALSGAVIDGAMQLWTHVHGTDAMFMALLRRVS</sequence>
<accession>A0A6J6M618</accession>
<protein>
    <submittedName>
        <fullName evidence="6">Unannotated protein</fullName>
    </submittedName>
</protein>
<evidence type="ECO:0000313" key="9">
    <source>
        <dbReference type="EMBL" id="CAB5055322.1"/>
    </source>
</evidence>
<organism evidence="6">
    <name type="scientific">freshwater metagenome</name>
    <dbReference type="NCBI Taxonomy" id="449393"/>
    <lineage>
        <taxon>unclassified sequences</taxon>
        <taxon>metagenomes</taxon>
        <taxon>ecological metagenomes</taxon>
    </lineage>
</organism>
<dbReference type="InterPro" id="IPR023267">
    <property type="entry name" value="RCMT"/>
</dbReference>
<dbReference type="Gene3D" id="3.40.50.150">
    <property type="entry name" value="Vaccinia Virus protein VP39"/>
    <property type="match status" value="1"/>
</dbReference>
<dbReference type="GO" id="GO:0008173">
    <property type="term" value="F:RNA methyltransferase activity"/>
    <property type="evidence" value="ECO:0007669"/>
    <property type="project" value="InterPro"/>
</dbReference>
<dbReference type="EMBL" id="CAFBMV010000001">
    <property type="protein sequence ID" value="CAB4911578.1"/>
    <property type="molecule type" value="Genomic_DNA"/>
</dbReference>
<keyword evidence="3" id="KW-0949">S-adenosyl-L-methionine</keyword>
<dbReference type="GO" id="GO:0001510">
    <property type="term" value="P:RNA methylation"/>
    <property type="evidence" value="ECO:0007669"/>
    <property type="project" value="InterPro"/>
</dbReference>
<dbReference type="PROSITE" id="PS51686">
    <property type="entry name" value="SAM_MT_RSMB_NOP"/>
    <property type="match status" value="1"/>
</dbReference>
<reference evidence="6" key="1">
    <citation type="submission" date="2020-05" db="EMBL/GenBank/DDBJ databases">
        <authorList>
            <person name="Chiriac C."/>
            <person name="Salcher M."/>
            <person name="Ghai R."/>
            <person name="Kavagutti S V."/>
        </authorList>
    </citation>
    <scope>NUCLEOTIDE SEQUENCE</scope>
</reference>
<dbReference type="PANTHER" id="PTHR22807:SF53">
    <property type="entry name" value="RIBOSOMAL RNA SMALL SUBUNIT METHYLTRANSFERASE B-RELATED"/>
    <property type="match status" value="1"/>
</dbReference>
<dbReference type="EMBL" id="CAFBQL010000002">
    <property type="protein sequence ID" value="CAB5055322.1"/>
    <property type="molecule type" value="Genomic_DNA"/>
</dbReference>
<evidence type="ECO:0000256" key="4">
    <source>
        <dbReference type="ARBA" id="ARBA00022884"/>
    </source>
</evidence>
<dbReference type="SUPFAM" id="SSF48013">
    <property type="entry name" value="NusB-like"/>
    <property type="match status" value="1"/>
</dbReference>
<dbReference type="InterPro" id="IPR029063">
    <property type="entry name" value="SAM-dependent_MTases_sf"/>
</dbReference>
<dbReference type="InterPro" id="IPR006027">
    <property type="entry name" value="NusB_RsmB_TIM44"/>
</dbReference>
<evidence type="ECO:0000256" key="3">
    <source>
        <dbReference type="ARBA" id="ARBA00022691"/>
    </source>
</evidence>
<evidence type="ECO:0000313" key="6">
    <source>
        <dbReference type="EMBL" id="CAB4669630.1"/>
    </source>
</evidence>
<evidence type="ECO:0000313" key="8">
    <source>
        <dbReference type="EMBL" id="CAB4911578.1"/>
    </source>
</evidence>
<dbReference type="PRINTS" id="PR02008">
    <property type="entry name" value="RCMTFAMILY"/>
</dbReference>
<dbReference type="Pfam" id="PF01029">
    <property type="entry name" value="NusB"/>
    <property type="match status" value="1"/>
</dbReference>
<keyword evidence="1" id="KW-0489">Methyltransferase</keyword>
<evidence type="ECO:0000313" key="7">
    <source>
        <dbReference type="EMBL" id="CAB4859778.1"/>
    </source>
</evidence>
<gene>
    <name evidence="6" type="ORF">UFOPK2289_01052</name>
    <name evidence="7" type="ORF">UFOPK3346_00407</name>
    <name evidence="8" type="ORF">UFOPK3670_00063</name>
    <name evidence="9" type="ORF">UFOPK4308_00434</name>
</gene>
<dbReference type="EMBL" id="CAFBLE010000002">
    <property type="protein sequence ID" value="CAB4859778.1"/>
    <property type="molecule type" value="Genomic_DNA"/>
</dbReference>
<dbReference type="Gene3D" id="1.10.940.10">
    <property type="entry name" value="NusB-like"/>
    <property type="match status" value="1"/>
</dbReference>
<proteinExistence type="predicted"/>
<dbReference type="PANTHER" id="PTHR22807">
    <property type="entry name" value="NOP2 YEAST -RELATED NOL1/NOP2/FMU SUN DOMAIN-CONTAINING"/>
    <property type="match status" value="1"/>
</dbReference>